<dbReference type="AlphaFoldDB" id="A0AAV4DET2"/>
<organism evidence="3 4">
    <name type="scientific">Plakobranchus ocellatus</name>
    <dbReference type="NCBI Taxonomy" id="259542"/>
    <lineage>
        <taxon>Eukaryota</taxon>
        <taxon>Metazoa</taxon>
        <taxon>Spiralia</taxon>
        <taxon>Lophotrochozoa</taxon>
        <taxon>Mollusca</taxon>
        <taxon>Gastropoda</taxon>
        <taxon>Heterobranchia</taxon>
        <taxon>Euthyneura</taxon>
        <taxon>Panpulmonata</taxon>
        <taxon>Sacoglossa</taxon>
        <taxon>Placobranchoidea</taxon>
        <taxon>Plakobranchidae</taxon>
        <taxon>Plakobranchus</taxon>
    </lineage>
</organism>
<feature type="signal peptide" evidence="2">
    <location>
        <begin position="1"/>
        <end position="17"/>
    </location>
</feature>
<reference evidence="3 4" key="1">
    <citation type="journal article" date="2021" name="Elife">
        <title>Chloroplast acquisition without the gene transfer in kleptoplastic sea slugs, Plakobranchus ocellatus.</title>
        <authorList>
            <person name="Maeda T."/>
            <person name="Takahashi S."/>
            <person name="Yoshida T."/>
            <person name="Shimamura S."/>
            <person name="Takaki Y."/>
            <person name="Nagai Y."/>
            <person name="Toyoda A."/>
            <person name="Suzuki Y."/>
            <person name="Arimoto A."/>
            <person name="Ishii H."/>
            <person name="Satoh N."/>
            <person name="Nishiyama T."/>
            <person name="Hasebe M."/>
            <person name="Maruyama T."/>
            <person name="Minagawa J."/>
            <person name="Obokata J."/>
            <person name="Shigenobu S."/>
        </authorList>
    </citation>
    <scope>NUCLEOTIDE SEQUENCE [LARGE SCALE GENOMIC DNA]</scope>
</reference>
<keyword evidence="4" id="KW-1185">Reference proteome</keyword>
<evidence type="ECO:0000313" key="4">
    <source>
        <dbReference type="Proteomes" id="UP000735302"/>
    </source>
</evidence>
<proteinExistence type="predicted"/>
<accession>A0AAV4DET2</accession>
<dbReference type="EMBL" id="BLXT01007821">
    <property type="protein sequence ID" value="GFO42762.1"/>
    <property type="molecule type" value="Genomic_DNA"/>
</dbReference>
<feature type="chain" id="PRO_5044011110" evidence="2">
    <location>
        <begin position="18"/>
        <end position="235"/>
    </location>
</feature>
<name>A0AAV4DET2_9GAST</name>
<dbReference type="Proteomes" id="UP000735302">
    <property type="component" value="Unassembled WGS sequence"/>
</dbReference>
<evidence type="ECO:0000256" key="1">
    <source>
        <dbReference type="SAM" id="MobiDB-lite"/>
    </source>
</evidence>
<protein>
    <submittedName>
        <fullName evidence="3">Uncharacterized protein</fullName>
    </submittedName>
</protein>
<feature type="region of interest" description="Disordered" evidence="1">
    <location>
        <begin position="191"/>
        <end position="235"/>
    </location>
</feature>
<evidence type="ECO:0000313" key="3">
    <source>
        <dbReference type="EMBL" id="GFO42762.1"/>
    </source>
</evidence>
<keyword evidence="2" id="KW-0732">Signal</keyword>
<evidence type="ECO:0000256" key="2">
    <source>
        <dbReference type="SAM" id="SignalP"/>
    </source>
</evidence>
<comment type="caution">
    <text evidence="3">The sequence shown here is derived from an EMBL/GenBank/DDBJ whole genome shotgun (WGS) entry which is preliminary data.</text>
</comment>
<gene>
    <name evidence="3" type="ORF">PoB_006926700</name>
</gene>
<sequence length="235" mass="26214">MPWVIQCVFLAPAGLLSLSLLPQQSLMWLPGQLALTPLLSARPNPHHKEGKKPAETGEKMWMPQLEMLLFLVLNIQRSPLNLRRYQAKQGVWAYLNYGCICKHYASEAHGGINTMEEKLKYRKRSSPGLSAFGSCASLGQALDICVQGQSQAGENLDRKTIINIEKLSKWRNCKNLSSPLQKENNRIKVSLAPSEQNRPHKHKTEQHGINITVSGKENKDISRADGPVRSSGVDV</sequence>